<reference evidence="2" key="1">
    <citation type="journal article" date="2023" name="Science">
        <title>Genome structures resolve the early diversification of teleost fishes.</title>
        <authorList>
            <person name="Parey E."/>
            <person name="Louis A."/>
            <person name="Montfort J."/>
            <person name="Bouchez O."/>
            <person name="Roques C."/>
            <person name="Iampietro C."/>
            <person name="Lluch J."/>
            <person name="Castinel A."/>
            <person name="Donnadieu C."/>
            <person name="Desvignes T."/>
            <person name="Floi Bucao C."/>
            <person name="Jouanno E."/>
            <person name="Wen M."/>
            <person name="Mejri S."/>
            <person name="Dirks R."/>
            <person name="Jansen H."/>
            <person name="Henkel C."/>
            <person name="Chen W.J."/>
            <person name="Zahm M."/>
            <person name="Cabau C."/>
            <person name="Klopp C."/>
            <person name="Thompson A.W."/>
            <person name="Robinson-Rechavi M."/>
            <person name="Braasch I."/>
            <person name="Lecointre G."/>
            <person name="Bobe J."/>
            <person name="Postlethwait J.H."/>
            <person name="Berthelot C."/>
            <person name="Roest Crollius H."/>
            <person name="Guiguen Y."/>
        </authorList>
    </citation>
    <scope>NUCLEOTIDE SEQUENCE</scope>
    <source>
        <strain evidence="2">WJC10195</strain>
    </source>
</reference>
<feature type="region of interest" description="Disordered" evidence="1">
    <location>
        <begin position="28"/>
        <end position="60"/>
    </location>
</feature>
<evidence type="ECO:0000313" key="3">
    <source>
        <dbReference type="Proteomes" id="UP001152622"/>
    </source>
</evidence>
<accession>A0A9Q1ERV3</accession>
<name>A0A9Q1ERV3_SYNKA</name>
<sequence>MVLSLIVGVKRQRRCEVKKRPCGAGSQLFNPPNISAGASSLTAPTAQSSTSPPVAETASCPRPTIVPQYLRSCQSWTDTRHSGGQAPFRIPPLCGLFRLPGKRALSTECPECTCIWEYPAYPPAVLAAP</sequence>
<keyword evidence="3" id="KW-1185">Reference proteome</keyword>
<dbReference type="EMBL" id="JAINUF010000013">
    <property type="protein sequence ID" value="KAJ8343817.1"/>
    <property type="molecule type" value="Genomic_DNA"/>
</dbReference>
<protein>
    <submittedName>
        <fullName evidence="2">Uncharacterized protein</fullName>
    </submittedName>
</protein>
<comment type="caution">
    <text evidence="2">The sequence shown here is derived from an EMBL/GenBank/DDBJ whole genome shotgun (WGS) entry which is preliminary data.</text>
</comment>
<proteinExistence type="predicted"/>
<evidence type="ECO:0000256" key="1">
    <source>
        <dbReference type="SAM" id="MobiDB-lite"/>
    </source>
</evidence>
<evidence type="ECO:0000313" key="2">
    <source>
        <dbReference type="EMBL" id="KAJ8343817.1"/>
    </source>
</evidence>
<organism evidence="2 3">
    <name type="scientific">Synaphobranchus kaupii</name>
    <name type="common">Kaup's arrowtooth eel</name>
    <dbReference type="NCBI Taxonomy" id="118154"/>
    <lineage>
        <taxon>Eukaryota</taxon>
        <taxon>Metazoa</taxon>
        <taxon>Chordata</taxon>
        <taxon>Craniata</taxon>
        <taxon>Vertebrata</taxon>
        <taxon>Euteleostomi</taxon>
        <taxon>Actinopterygii</taxon>
        <taxon>Neopterygii</taxon>
        <taxon>Teleostei</taxon>
        <taxon>Anguilliformes</taxon>
        <taxon>Synaphobranchidae</taxon>
        <taxon>Synaphobranchus</taxon>
    </lineage>
</organism>
<dbReference type="AlphaFoldDB" id="A0A9Q1ERV3"/>
<feature type="compositionally biased region" description="Polar residues" evidence="1">
    <location>
        <begin position="28"/>
        <end position="52"/>
    </location>
</feature>
<gene>
    <name evidence="2" type="ORF">SKAU_G00311460</name>
</gene>
<dbReference type="Proteomes" id="UP001152622">
    <property type="component" value="Chromosome 13"/>
</dbReference>